<dbReference type="PIRSF" id="PIRSF037137">
    <property type="entry name" value="HPS_DMK_prd"/>
    <property type="match status" value="1"/>
</dbReference>
<dbReference type="SUPFAM" id="SSF51366">
    <property type="entry name" value="Ribulose-phoshate binding barrel"/>
    <property type="match status" value="1"/>
</dbReference>
<evidence type="ECO:0000259" key="7">
    <source>
        <dbReference type="SMART" id="SM00934"/>
    </source>
</evidence>
<keyword evidence="5" id="KW-0456">Lyase</keyword>
<dbReference type="Proteomes" id="UP000032309">
    <property type="component" value="Unassembled WGS sequence"/>
</dbReference>
<organism evidence="8 9">
    <name type="scientific">Candidatus Brocadia sinica JPN1</name>
    <dbReference type="NCBI Taxonomy" id="1197129"/>
    <lineage>
        <taxon>Bacteria</taxon>
        <taxon>Pseudomonadati</taxon>
        <taxon>Planctomycetota</taxon>
        <taxon>Candidatus Brocadiia</taxon>
        <taxon>Candidatus Brocadiales</taxon>
        <taxon>Candidatus Brocadiaceae</taxon>
        <taxon>Candidatus Brocadia</taxon>
    </lineage>
</organism>
<dbReference type="InterPro" id="IPR036704">
    <property type="entry name" value="RraA/RraA-like_sf"/>
</dbReference>
<keyword evidence="9" id="KW-1185">Reference proteome</keyword>
<gene>
    <name evidence="8" type="ORF">BROSI_A1497</name>
</gene>
<dbReference type="InterPro" id="IPR011060">
    <property type="entry name" value="RibuloseP-bd_barrel"/>
</dbReference>
<dbReference type="PANTHER" id="PTHR35039:SF3">
    <property type="entry name" value="3-KETO-L-GULONATE-6-PHOSPHATE DECARBOXYLASE SGBH-RELATED"/>
    <property type="match status" value="1"/>
</dbReference>
<dbReference type="CDD" id="cd04726">
    <property type="entry name" value="KGPDC_HPS"/>
    <property type="match status" value="1"/>
</dbReference>
<dbReference type="SUPFAM" id="SSF89562">
    <property type="entry name" value="RraA-like"/>
    <property type="match status" value="1"/>
</dbReference>
<dbReference type="SMART" id="SM00934">
    <property type="entry name" value="OMPdecase"/>
    <property type="match status" value="1"/>
</dbReference>
<keyword evidence="6" id="KW-0119">Carbohydrate metabolism</keyword>
<dbReference type="EC" id="4.1.2.43" evidence="4"/>
<dbReference type="Pfam" id="PF03737">
    <property type="entry name" value="RraA-like"/>
    <property type="match status" value="1"/>
</dbReference>
<comment type="caution">
    <text evidence="8">The sequence shown here is derived from an EMBL/GenBank/DDBJ whole genome shotgun (WGS) entry which is preliminary data.</text>
</comment>
<dbReference type="CDD" id="cd16841">
    <property type="entry name" value="RraA_family"/>
    <property type="match status" value="1"/>
</dbReference>
<comment type="pathway">
    <text evidence="2">One-carbon metabolism; formaldehyde assimilation via RuMP pathway; D-fructose 6-phosphate from D-ribulose 5-phosphate and formaldehyde: step 1/2.</text>
</comment>
<evidence type="ECO:0000256" key="1">
    <source>
        <dbReference type="ARBA" id="ARBA00000718"/>
    </source>
</evidence>
<dbReference type="PANTHER" id="PTHR35039">
    <property type="entry name" value="3-KETO-L-GULONATE-6-PHOSPHATE DECARBOXYLASE SGBH-RELATED"/>
    <property type="match status" value="1"/>
</dbReference>
<evidence type="ECO:0000256" key="4">
    <source>
        <dbReference type="ARBA" id="ARBA00012890"/>
    </source>
</evidence>
<protein>
    <recommendedName>
        <fullName evidence="4">3-hexulose-6-phosphate synthase</fullName>
        <ecNumber evidence="4">4.1.2.43</ecNumber>
    </recommendedName>
</protein>
<evidence type="ECO:0000256" key="2">
    <source>
        <dbReference type="ARBA" id="ARBA00005014"/>
    </source>
</evidence>
<dbReference type="InterPro" id="IPR017553">
    <property type="entry name" value="3-hexulose-6-phosphate_synth"/>
</dbReference>
<dbReference type="Gene3D" id="3.20.20.70">
    <property type="entry name" value="Aldolase class I"/>
    <property type="match status" value="1"/>
</dbReference>
<comment type="catalytic activity">
    <reaction evidence="1">
        <text>D-ribulose 5-phosphate + formaldehyde = D-arabino-hex-3-ulose 6-phosphate</text>
        <dbReference type="Rhea" id="RHEA:25201"/>
        <dbReference type="ChEBI" id="CHEBI:16842"/>
        <dbReference type="ChEBI" id="CHEBI:58121"/>
        <dbReference type="ChEBI" id="CHEBI:58542"/>
        <dbReference type="EC" id="4.1.2.43"/>
    </reaction>
</comment>
<dbReference type="InterPro" id="IPR017120">
    <property type="entry name" value="Bifunct_HPS/DMK_prd"/>
</dbReference>
<evidence type="ECO:0000313" key="9">
    <source>
        <dbReference type="Proteomes" id="UP000032309"/>
    </source>
</evidence>
<sequence>MSVNRMTVILQVALDFVDLHRAVKVAEAAIEGGADWLEIGTPLIKSEGMNAVRHLRKLFPGRTLIADMKTMDAGRAEMEIAAKAGANIAVVMGNAPVSTIRECIQAGKNYGIKICVDCIDSSNIGDYVADIEKWGADFIAVHTAIDDQMYGKTPFDTLRHVCSKVKIPVAVAGGINSENVVDAVNAGASVVIVGGYISKSKDVKIATETIKNAMRENRRVSTTLFKRVTSEGIRETLNRLSTANISDGSHRAEGITGLYPIYSDIKLIGNAITVRTYPGDWAKPVEAIDIAKEGDVIVIDAGGVGPAVWGELATHSALQKKISGVVINGAMRDLAEVRKLNFPIFTKIAMPTAGEPKGFGEINIPISISGIHINPGDWIVGDDDGLMVIPALEANAWVNYGMDCLEKENRIREEILSEKSSLGKVIDVLKWERQ</sequence>
<dbReference type="EMBL" id="BAFN01000001">
    <property type="protein sequence ID" value="GAN32981.1"/>
    <property type="molecule type" value="Genomic_DNA"/>
</dbReference>
<feature type="domain" description="Orotidine 5'-phosphate decarboxylase" evidence="7">
    <location>
        <begin position="9"/>
        <end position="210"/>
    </location>
</feature>
<dbReference type="NCBIfam" id="TIGR03128">
    <property type="entry name" value="RuMP_HxlA"/>
    <property type="match status" value="1"/>
</dbReference>
<dbReference type="Pfam" id="PF00215">
    <property type="entry name" value="OMPdecase"/>
    <property type="match status" value="1"/>
</dbReference>
<accession>A0ABQ0JW37</accession>
<evidence type="ECO:0000313" key="8">
    <source>
        <dbReference type="EMBL" id="GAN32981.1"/>
    </source>
</evidence>
<evidence type="ECO:0000256" key="3">
    <source>
        <dbReference type="ARBA" id="ARBA00006350"/>
    </source>
</evidence>
<dbReference type="InterPro" id="IPR001754">
    <property type="entry name" value="OMPdeCOase_dom"/>
</dbReference>
<reference evidence="9" key="1">
    <citation type="journal article" date="2015" name="Genome Announc.">
        <title>Draft Genome Sequence of an Anaerobic Ammonium-Oxidizing Bacterium, "Candidatus Brocadia sinica".</title>
        <authorList>
            <person name="Oshiki M."/>
            <person name="Shinyako-Hata K."/>
            <person name="Satoh H."/>
            <person name="Okabe S."/>
        </authorList>
    </citation>
    <scope>NUCLEOTIDE SEQUENCE [LARGE SCALE GENOMIC DNA]</scope>
    <source>
        <strain evidence="9">JPN1</strain>
    </source>
</reference>
<dbReference type="InterPro" id="IPR041710">
    <property type="entry name" value="HPS/KGPDC"/>
</dbReference>
<dbReference type="Gene3D" id="3.50.30.40">
    <property type="entry name" value="Ribonuclease E inhibitor RraA/RraA-like"/>
    <property type="match status" value="1"/>
</dbReference>
<name>A0ABQ0JW37_9BACT</name>
<comment type="similarity">
    <text evidence="3">Belongs to the HPS/KGPDC family. HPS subfamily.</text>
</comment>
<evidence type="ECO:0000256" key="6">
    <source>
        <dbReference type="ARBA" id="ARBA00023277"/>
    </source>
</evidence>
<dbReference type="InterPro" id="IPR005493">
    <property type="entry name" value="RraA/RraA-like"/>
</dbReference>
<evidence type="ECO:0000256" key="5">
    <source>
        <dbReference type="ARBA" id="ARBA00023239"/>
    </source>
</evidence>
<proteinExistence type="inferred from homology"/>
<dbReference type="InterPro" id="IPR013785">
    <property type="entry name" value="Aldolase_TIM"/>
</dbReference>